<dbReference type="InterPro" id="IPR006439">
    <property type="entry name" value="HAD-SF_hydro_IA"/>
</dbReference>
<dbReference type="InterPro" id="IPR023198">
    <property type="entry name" value="PGP-like_dom2"/>
</dbReference>
<dbReference type="EMBL" id="QMFB01000002">
    <property type="protein sequence ID" value="RAV22337.1"/>
    <property type="molecule type" value="Genomic_DNA"/>
</dbReference>
<gene>
    <name evidence="1" type="ORF">DQG23_05160</name>
</gene>
<dbReference type="OrthoDB" id="9797743at2"/>
<dbReference type="Pfam" id="PF00702">
    <property type="entry name" value="Hydrolase"/>
    <property type="match status" value="1"/>
</dbReference>
<sequence length="260" mass="28879">MPDLIVNKMHYPIKGILFDKDGTLLDFIGLWGKWSESMYRHYESLLPEGKIGSLSELWGTLHDETGRIVDYSRTGPLAMGSIGDLLAIFAWQGYRLGLPWGESMRLARESKRLADEEMERVRPVFPMPGIVPFLKQCSEQGLSIGIVTADETPEAVKHMEWMGIRPYFKTIIGNDRVERGKPYPDMVEKACLELGLAPSEVAVIGDTNGDMQMGNAAGAVVTIGIISEKAAFAGNGVLKDAKETVFSYDQLRLEASRHEE</sequence>
<organism evidence="1 2">
    <name type="scientific">Paenibacillus contaminans</name>
    <dbReference type="NCBI Taxonomy" id="450362"/>
    <lineage>
        <taxon>Bacteria</taxon>
        <taxon>Bacillati</taxon>
        <taxon>Bacillota</taxon>
        <taxon>Bacilli</taxon>
        <taxon>Bacillales</taxon>
        <taxon>Paenibacillaceae</taxon>
        <taxon>Paenibacillus</taxon>
    </lineage>
</organism>
<accession>A0A329MX26</accession>
<evidence type="ECO:0000313" key="1">
    <source>
        <dbReference type="EMBL" id="RAV22337.1"/>
    </source>
</evidence>
<dbReference type="Gene3D" id="3.40.50.1000">
    <property type="entry name" value="HAD superfamily/HAD-like"/>
    <property type="match status" value="1"/>
</dbReference>
<dbReference type="SUPFAM" id="SSF56784">
    <property type="entry name" value="HAD-like"/>
    <property type="match status" value="1"/>
</dbReference>
<dbReference type="SFLD" id="SFLDG01129">
    <property type="entry name" value="C1.5:_HAD__Beta-PGM__Phosphata"/>
    <property type="match status" value="1"/>
</dbReference>
<dbReference type="RefSeq" id="WP_113029743.1">
    <property type="nucleotide sequence ID" value="NZ_QMFB01000002.1"/>
</dbReference>
<dbReference type="InterPro" id="IPR036412">
    <property type="entry name" value="HAD-like_sf"/>
</dbReference>
<dbReference type="NCBIfam" id="TIGR01549">
    <property type="entry name" value="HAD-SF-IA-v1"/>
    <property type="match status" value="1"/>
</dbReference>
<dbReference type="SFLD" id="SFLDS00003">
    <property type="entry name" value="Haloacid_Dehalogenase"/>
    <property type="match status" value="1"/>
</dbReference>
<name>A0A329MX26_9BACL</name>
<reference evidence="1 2" key="1">
    <citation type="journal article" date="2009" name="Int. J. Syst. Evol. Microbiol.">
        <title>Paenibacillus contaminans sp. nov., isolated from a contaminated laboratory plate.</title>
        <authorList>
            <person name="Chou J.H."/>
            <person name="Lee J.H."/>
            <person name="Lin M.C."/>
            <person name="Chang P.S."/>
            <person name="Arun A.B."/>
            <person name="Young C.C."/>
            <person name="Chen W.M."/>
        </authorList>
    </citation>
    <scope>NUCLEOTIDE SEQUENCE [LARGE SCALE GENOMIC DNA]</scope>
    <source>
        <strain evidence="1 2">CKOBP-6</strain>
    </source>
</reference>
<comment type="caution">
    <text evidence="1">The sequence shown here is derived from an EMBL/GenBank/DDBJ whole genome shotgun (WGS) entry which is preliminary data.</text>
</comment>
<dbReference type="CDD" id="cd07505">
    <property type="entry name" value="HAD_BPGM-like"/>
    <property type="match status" value="1"/>
</dbReference>
<dbReference type="InterPro" id="IPR050155">
    <property type="entry name" value="HAD-like_hydrolase_sf"/>
</dbReference>
<dbReference type="PANTHER" id="PTHR43434">
    <property type="entry name" value="PHOSPHOGLYCOLATE PHOSPHATASE"/>
    <property type="match status" value="1"/>
</dbReference>
<dbReference type="AlphaFoldDB" id="A0A329MX26"/>
<proteinExistence type="predicted"/>
<keyword evidence="1" id="KW-0378">Hydrolase</keyword>
<keyword evidence="2" id="KW-1185">Reference proteome</keyword>
<dbReference type="GO" id="GO:0008967">
    <property type="term" value="F:phosphoglycolate phosphatase activity"/>
    <property type="evidence" value="ECO:0007669"/>
    <property type="project" value="TreeGrafter"/>
</dbReference>
<protein>
    <submittedName>
        <fullName evidence="1">HAD family hydrolase</fullName>
    </submittedName>
</protein>
<dbReference type="Gene3D" id="1.10.150.240">
    <property type="entry name" value="Putative phosphatase, domain 2"/>
    <property type="match status" value="1"/>
</dbReference>
<dbReference type="InterPro" id="IPR023214">
    <property type="entry name" value="HAD_sf"/>
</dbReference>
<dbReference type="NCBIfam" id="TIGR01509">
    <property type="entry name" value="HAD-SF-IA-v3"/>
    <property type="match status" value="1"/>
</dbReference>
<dbReference type="Proteomes" id="UP000250369">
    <property type="component" value="Unassembled WGS sequence"/>
</dbReference>
<evidence type="ECO:0000313" key="2">
    <source>
        <dbReference type="Proteomes" id="UP000250369"/>
    </source>
</evidence>
<dbReference type="GO" id="GO:0006281">
    <property type="term" value="P:DNA repair"/>
    <property type="evidence" value="ECO:0007669"/>
    <property type="project" value="TreeGrafter"/>
</dbReference>
<dbReference type="PANTHER" id="PTHR43434:SF1">
    <property type="entry name" value="PHOSPHOGLYCOLATE PHOSPHATASE"/>
    <property type="match status" value="1"/>
</dbReference>